<dbReference type="InterPro" id="IPR002734">
    <property type="entry name" value="RibDG_C"/>
</dbReference>
<evidence type="ECO:0000313" key="3">
    <source>
        <dbReference type="Proteomes" id="UP000196228"/>
    </source>
</evidence>
<evidence type="ECO:0000313" key="2">
    <source>
        <dbReference type="EMBL" id="ARU50884.1"/>
    </source>
</evidence>
<dbReference type="KEGG" id="cceu:CBR64_04655"/>
<proteinExistence type="predicted"/>
<dbReference type="GO" id="GO:0009231">
    <property type="term" value="P:riboflavin biosynthetic process"/>
    <property type="evidence" value="ECO:0007669"/>
    <property type="project" value="InterPro"/>
</dbReference>
<protein>
    <submittedName>
        <fullName evidence="2">Deaminase</fullName>
    </submittedName>
</protein>
<dbReference type="AlphaFoldDB" id="A0A1Y0HUE1"/>
<dbReference type="GO" id="GO:0008703">
    <property type="term" value="F:5-amino-6-(5-phosphoribosylamino)uracil reductase activity"/>
    <property type="evidence" value="ECO:0007669"/>
    <property type="project" value="InterPro"/>
</dbReference>
<sequence>MRRLTYFVALSIDGFLSGPDDEVDFYPSSDAYSVRMIDTFPDVLPTHGRRQLGVDDQPNRTFDTVVMGRRTYEPALELGITSPYAHLRQYVVSTSQPALDPAVTIVRDDPVALVRALKAEDSPLDIYLAGGGVLAGALLDEIDRLVVKLYPVVAGAGRNAFGAVAFRPTTYDLTDVATFEGGNAVLTYDRA</sequence>
<dbReference type="OrthoDB" id="195113at2"/>
<dbReference type="Pfam" id="PF01872">
    <property type="entry name" value="RibD_C"/>
    <property type="match status" value="1"/>
</dbReference>
<name>A0A1Y0HUE1_CELCE</name>
<dbReference type="SUPFAM" id="SSF53597">
    <property type="entry name" value="Dihydrofolate reductase-like"/>
    <property type="match status" value="1"/>
</dbReference>
<dbReference type="Proteomes" id="UP000196228">
    <property type="component" value="Chromosome"/>
</dbReference>
<evidence type="ECO:0000259" key="1">
    <source>
        <dbReference type="Pfam" id="PF01872"/>
    </source>
</evidence>
<dbReference type="Gene3D" id="3.40.430.10">
    <property type="entry name" value="Dihydrofolate Reductase, subunit A"/>
    <property type="match status" value="1"/>
</dbReference>
<accession>A0A1Y0HUE1</accession>
<dbReference type="EMBL" id="CP021383">
    <property type="protein sequence ID" value="ARU50884.1"/>
    <property type="molecule type" value="Genomic_DNA"/>
</dbReference>
<gene>
    <name evidence="2" type="ORF">CBR64_04655</name>
</gene>
<organism evidence="2 3">
    <name type="scientific">Cellulosimicrobium cellulans</name>
    <name type="common">Arthrobacter luteus</name>
    <dbReference type="NCBI Taxonomy" id="1710"/>
    <lineage>
        <taxon>Bacteria</taxon>
        <taxon>Bacillati</taxon>
        <taxon>Actinomycetota</taxon>
        <taxon>Actinomycetes</taxon>
        <taxon>Micrococcales</taxon>
        <taxon>Promicromonosporaceae</taxon>
        <taxon>Cellulosimicrobium</taxon>
    </lineage>
</organism>
<dbReference type="InterPro" id="IPR050765">
    <property type="entry name" value="Riboflavin_Biosynth_HTPR"/>
</dbReference>
<dbReference type="RefSeq" id="WP_087469944.1">
    <property type="nucleotide sequence ID" value="NZ_CP021383.1"/>
</dbReference>
<dbReference type="InterPro" id="IPR024072">
    <property type="entry name" value="DHFR-like_dom_sf"/>
</dbReference>
<dbReference type="PANTHER" id="PTHR38011">
    <property type="entry name" value="DIHYDROFOLATE REDUCTASE FAMILY PROTEIN (AFU_ORTHOLOGUE AFUA_8G06820)"/>
    <property type="match status" value="1"/>
</dbReference>
<dbReference type="PANTHER" id="PTHR38011:SF11">
    <property type="entry name" value="2,5-DIAMINO-6-RIBOSYLAMINO-4(3H)-PYRIMIDINONE 5'-PHOSPHATE REDUCTASE"/>
    <property type="match status" value="1"/>
</dbReference>
<reference evidence="2 3" key="1">
    <citation type="submission" date="2017-05" db="EMBL/GenBank/DDBJ databases">
        <authorList>
            <person name="Song R."/>
            <person name="Chenine A.L."/>
            <person name="Ruprecht R.M."/>
        </authorList>
    </citation>
    <scope>NUCLEOTIDE SEQUENCE [LARGE SCALE GENOMIC DNA]</scope>
    <source>
        <strain evidence="2 3">PSBB019</strain>
    </source>
</reference>
<feature type="domain" description="Bacterial bifunctional deaminase-reductase C-terminal" evidence="1">
    <location>
        <begin position="4"/>
        <end position="181"/>
    </location>
</feature>